<protein>
    <submittedName>
        <fullName evidence="1">Transporter substrate-binding domain-containing protein</fullName>
    </submittedName>
</protein>
<evidence type="ECO:0000313" key="2">
    <source>
        <dbReference type="Proteomes" id="UP000292544"/>
    </source>
</evidence>
<proteinExistence type="predicted"/>
<gene>
    <name evidence="1" type="ORF">EXY25_07910</name>
</gene>
<comment type="caution">
    <text evidence="1">The sequence shown here is derived from an EMBL/GenBank/DDBJ whole genome shotgun (WGS) entry which is preliminary data.</text>
</comment>
<dbReference type="SUPFAM" id="SSF53850">
    <property type="entry name" value="Periplasmic binding protein-like II"/>
    <property type="match status" value="1"/>
</dbReference>
<sequence>MLRRLFAMTSSSDLAPRLAWLLLPALLVLSQIASASHLMLAVGEDRPPYIMAGGKRGLELAVLKEAFAYKGHTFESFQVSSRRLNQVLIGDGTDAAAGVQESPNGAYYSLPFIAYRYVALSKQKQQLTINKMDELLAISVVTSQNTYQQLGVDFASLYAPARRQNDPIPARYLELPNPIQAVKMFWQDRADVIIIELNVFKALTSELDNNFNTSDALVVHPIFPAAAQFQVSFKDEQLRNDFNAGLAILHSSGRYRELVSRYLK</sequence>
<reference evidence="2" key="1">
    <citation type="submission" date="2019-02" db="EMBL/GenBank/DDBJ databases">
        <title>Draft genome sequence of Muricauda sp. 176CP4-71.</title>
        <authorList>
            <person name="Park J.-S."/>
        </authorList>
    </citation>
    <scope>NUCLEOTIDE SEQUENCE [LARGE SCALE GENOMIC DNA]</scope>
    <source>
        <strain evidence="2">176GS2-150</strain>
    </source>
</reference>
<dbReference type="EMBL" id="SHLY01000002">
    <property type="protein sequence ID" value="TAA47159.1"/>
    <property type="molecule type" value="Genomic_DNA"/>
</dbReference>
<evidence type="ECO:0000313" key="1">
    <source>
        <dbReference type="EMBL" id="TAA47159.1"/>
    </source>
</evidence>
<organism evidence="1 2">
    <name type="scientific">Corallincola spongiicola</name>
    <dbReference type="NCBI Taxonomy" id="2520508"/>
    <lineage>
        <taxon>Bacteria</taxon>
        <taxon>Pseudomonadati</taxon>
        <taxon>Pseudomonadota</taxon>
        <taxon>Gammaproteobacteria</taxon>
        <taxon>Alteromonadales</taxon>
        <taxon>Psychromonadaceae</taxon>
        <taxon>Corallincola</taxon>
    </lineage>
</organism>
<accession>A0ABY1WR14</accession>
<name>A0ABY1WR14_9GAMM</name>
<dbReference type="Gene3D" id="3.40.190.10">
    <property type="entry name" value="Periplasmic binding protein-like II"/>
    <property type="match status" value="2"/>
</dbReference>
<keyword evidence="2" id="KW-1185">Reference proteome</keyword>
<dbReference type="Proteomes" id="UP000292544">
    <property type="component" value="Unassembled WGS sequence"/>
</dbReference>